<evidence type="ECO:0000313" key="1">
    <source>
        <dbReference type="EMBL" id="TRZ08834.1"/>
    </source>
</evidence>
<proteinExistence type="predicted"/>
<reference evidence="1" key="1">
    <citation type="submission" date="2019-04" db="EMBL/GenBank/DDBJ databases">
        <title>Genome assembly of Zosterops borbonicus 15179.</title>
        <authorList>
            <person name="Leroy T."/>
            <person name="Anselmetti Y."/>
            <person name="Tilak M.-K."/>
            <person name="Nabholz B."/>
        </authorList>
    </citation>
    <scope>NUCLEOTIDE SEQUENCE</scope>
    <source>
        <strain evidence="1">HGM_15179</strain>
        <tissue evidence="1">Muscle</tissue>
    </source>
</reference>
<evidence type="ECO:0000313" key="2">
    <source>
        <dbReference type="Proteomes" id="UP000796761"/>
    </source>
</evidence>
<accession>A0A8K1FZB2</accession>
<sequence length="180" mass="19861">MGPLKNTLAAEKMVYLAIGGNPVGEGKGRGVCLWGILIVLSLVICEISRVHTEDQFGTAKQSLTDECKQCSQMILMKQEAPKGIINQAKYDCQSDTERGYCTYNGTRYKMCKLEGGIVCHNPKVKSKNRQSEASFTHTIHKRDAGGITTIPICNQCNRTLWTGGKTKSTFVGYFQANDML</sequence>
<comment type="caution">
    <text evidence="1">The sequence shown here is derived from an EMBL/GenBank/DDBJ whole genome shotgun (WGS) entry which is preliminary data.</text>
</comment>
<protein>
    <submittedName>
        <fullName evidence="1">Uncharacterized protein</fullName>
    </submittedName>
</protein>
<dbReference type="Proteomes" id="UP000796761">
    <property type="component" value="Unassembled WGS sequence"/>
</dbReference>
<name>A0A8K1FZB2_9PASS</name>
<dbReference type="AlphaFoldDB" id="A0A8K1FZB2"/>
<organism evidence="1 2">
    <name type="scientific">Zosterops borbonicus</name>
    <dbReference type="NCBI Taxonomy" id="364589"/>
    <lineage>
        <taxon>Eukaryota</taxon>
        <taxon>Metazoa</taxon>
        <taxon>Chordata</taxon>
        <taxon>Craniata</taxon>
        <taxon>Vertebrata</taxon>
        <taxon>Euteleostomi</taxon>
        <taxon>Archelosauria</taxon>
        <taxon>Archosauria</taxon>
        <taxon>Dinosauria</taxon>
        <taxon>Saurischia</taxon>
        <taxon>Theropoda</taxon>
        <taxon>Coelurosauria</taxon>
        <taxon>Aves</taxon>
        <taxon>Neognathae</taxon>
        <taxon>Neoaves</taxon>
        <taxon>Telluraves</taxon>
        <taxon>Australaves</taxon>
        <taxon>Passeriformes</taxon>
        <taxon>Sylvioidea</taxon>
        <taxon>Zosteropidae</taxon>
        <taxon>Zosterops</taxon>
    </lineage>
</organism>
<keyword evidence="2" id="KW-1185">Reference proteome</keyword>
<gene>
    <name evidence="1" type="ORF">HGM15179_018274</name>
</gene>
<dbReference type="EMBL" id="SWJQ01001233">
    <property type="protein sequence ID" value="TRZ08834.1"/>
    <property type="molecule type" value="Genomic_DNA"/>
</dbReference>